<protein>
    <submittedName>
        <fullName evidence="5">Winged helix-turn-helix transcriptional regulator</fullName>
    </submittedName>
</protein>
<evidence type="ECO:0000256" key="3">
    <source>
        <dbReference type="ARBA" id="ARBA00023163"/>
    </source>
</evidence>
<gene>
    <name evidence="5" type="ORF">ACFPZN_29745</name>
</gene>
<dbReference type="SUPFAM" id="SSF46785">
    <property type="entry name" value="Winged helix' DNA-binding domain"/>
    <property type="match status" value="1"/>
</dbReference>
<name>A0ABW1A2T5_9ACTN</name>
<dbReference type="PROSITE" id="PS51118">
    <property type="entry name" value="HTH_HXLR"/>
    <property type="match status" value="1"/>
</dbReference>
<dbReference type="EMBL" id="JBHSON010000046">
    <property type="protein sequence ID" value="MFC5749830.1"/>
    <property type="molecule type" value="Genomic_DNA"/>
</dbReference>
<dbReference type="Proteomes" id="UP001596074">
    <property type="component" value="Unassembled WGS sequence"/>
</dbReference>
<evidence type="ECO:0000256" key="2">
    <source>
        <dbReference type="ARBA" id="ARBA00023125"/>
    </source>
</evidence>
<keyword evidence="3" id="KW-0804">Transcription</keyword>
<dbReference type="Gene3D" id="1.10.10.10">
    <property type="entry name" value="Winged helix-like DNA-binding domain superfamily/Winged helix DNA-binding domain"/>
    <property type="match status" value="1"/>
</dbReference>
<dbReference type="PANTHER" id="PTHR33204">
    <property type="entry name" value="TRANSCRIPTIONAL REGULATOR, MARR FAMILY"/>
    <property type="match status" value="1"/>
</dbReference>
<dbReference type="InterPro" id="IPR002577">
    <property type="entry name" value="HTH_HxlR"/>
</dbReference>
<comment type="caution">
    <text evidence="5">The sequence shown here is derived from an EMBL/GenBank/DDBJ whole genome shotgun (WGS) entry which is preliminary data.</text>
</comment>
<dbReference type="InterPro" id="IPR036390">
    <property type="entry name" value="WH_DNA-bd_sf"/>
</dbReference>
<dbReference type="PANTHER" id="PTHR33204:SF18">
    <property type="entry name" value="TRANSCRIPTIONAL REGULATORY PROTEIN"/>
    <property type="match status" value="1"/>
</dbReference>
<organism evidence="5 6">
    <name type="scientific">Actinomadura rugatobispora</name>
    <dbReference type="NCBI Taxonomy" id="1994"/>
    <lineage>
        <taxon>Bacteria</taxon>
        <taxon>Bacillati</taxon>
        <taxon>Actinomycetota</taxon>
        <taxon>Actinomycetes</taxon>
        <taxon>Streptosporangiales</taxon>
        <taxon>Thermomonosporaceae</taxon>
        <taxon>Actinomadura</taxon>
    </lineage>
</organism>
<keyword evidence="1" id="KW-0805">Transcription regulation</keyword>
<evidence type="ECO:0000256" key="1">
    <source>
        <dbReference type="ARBA" id="ARBA00023015"/>
    </source>
</evidence>
<feature type="domain" description="HTH hxlR-type" evidence="4">
    <location>
        <begin position="10"/>
        <end position="107"/>
    </location>
</feature>
<evidence type="ECO:0000259" key="4">
    <source>
        <dbReference type="PROSITE" id="PS51118"/>
    </source>
</evidence>
<dbReference type="RefSeq" id="WP_378285555.1">
    <property type="nucleotide sequence ID" value="NZ_JBHSON010000046.1"/>
</dbReference>
<evidence type="ECO:0000313" key="6">
    <source>
        <dbReference type="Proteomes" id="UP001596074"/>
    </source>
</evidence>
<keyword evidence="2" id="KW-0238">DNA-binding</keyword>
<dbReference type="InterPro" id="IPR036388">
    <property type="entry name" value="WH-like_DNA-bd_sf"/>
</dbReference>
<keyword evidence="6" id="KW-1185">Reference proteome</keyword>
<sequence>MAEHRPPGQAPSAAAISLLAERWTYLVIREIFFGVRRFGQIQRALGIAPNILTSRLTMLVDVGILVKHRYRTDPDWYEYRISENAQLVVPPLLAIAQWAEEHLGDDPVMRVLRHESCGKITHPVLACSECGEQVTARGLLPETVDRPGREPR</sequence>
<proteinExistence type="predicted"/>
<accession>A0ABW1A2T5</accession>
<reference evidence="6" key="1">
    <citation type="journal article" date="2019" name="Int. J. Syst. Evol. Microbiol.">
        <title>The Global Catalogue of Microorganisms (GCM) 10K type strain sequencing project: providing services to taxonomists for standard genome sequencing and annotation.</title>
        <authorList>
            <consortium name="The Broad Institute Genomics Platform"/>
            <consortium name="The Broad Institute Genome Sequencing Center for Infectious Disease"/>
            <person name="Wu L."/>
            <person name="Ma J."/>
        </authorList>
    </citation>
    <scope>NUCLEOTIDE SEQUENCE [LARGE SCALE GENOMIC DNA]</scope>
    <source>
        <strain evidence="6">KCTC 42087</strain>
    </source>
</reference>
<evidence type="ECO:0000313" key="5">
    <source>
        <dbReference type="EMBL" id="MFC5749830.1"/>
    </source>
</evidence>
<dbReference type="Pfam" id="PF01638">
    <property type="entry name" value="HxlR"/>
    <property type="match status" value="1"/>
</dbReference>